<comment type="caution">
    <text evidence="15">The sequence shown here is derived from an EMBL/GenBank/DDBJ whole genome shotgun (WGS) entry which is preliminary data.</text>
</comment>
<dbReference type="Gene3D" id="3.90.1380.10">
    <property type="entry name" value="Threonine synthase, N-terminal domain"/>
    <property type="match status" value="1"/>
</dbReference>
<dbReference type="PANTHER" id="PTHR42690:SF1">
    <property type="entry name" value="THREONINE SYNTHASE-LIKE 2"/>
    <property type="match status" value="1"/>
</dbReference>
<evidence type="ECO:0000256" key="6">
    <source>
        <dbReference type="ARBA" id="ARBA00022605"/>
    </source>
</evidence>
<gene>
    <name evidence="15" type="primary">thrC</name>
    <name evidence="15" type="ORF">GPLA_2995</name>
</gene>
<feature type="domain" description="Tryptophan synthase beta chain-like PALP" evidence="13">
    <location>
        <begin position="94"/>
        <end position="364"/>
    </location>
</feature>
<keyword evidence="16" id="KW-1185">Reference proteome</keyword>
<dbReference type="FunFam" id="3.40.50.1100:FF:000022">
    <property type="entry name" value="Threonine synthase"/>
    <property type="match status" value="1"/>
</dbReference>
<dbReference type="Proteomes" id="UP000006322">
    <property type="component" value="Unassembled WGS sequence"/>
</dbReference>
<dbReference type="PANTHER" id="PTHR42690">
    <property type="entry name" value="THREONINE SYNTHASE FAMILY MEMBER"/>
    <property type="match status" value="1"/>
</dbReference>
<comment type="catalytic activity">
    <reaction evidence="10">
        <text>O-phospho-L-homoserine + H2O = L-threonine + phosphate</text>
        <dbReference type="Rhea" id="RHEA:10840"/>
        <dbReference type="ChEBI" id="CHEBI:15377"/>
        <dbReference type="ChEBI" id="CHEBI:43474"/>
        <dbReference type="ChEBI" id="CHEBI:57590"/>
        <dbReference type="ChEBI" id="CHEBI:57926"/>
        <dbReference type="EC" id="4.2.3.1"/>
    </reaction>
</comment>
<dbReference type="EC" id="4.2.3.1" evidence="4 11"/>
<reference evidence="16" key="1">
    <citation type="journal article" date="2014" name="Environ. Microbiol.">
        <title>Comparative genomics of the marine bacterial genus Glaciecola reveals the high degree of genomic diversity and genomic characteristic for cold adaptation.</title>
        <authorList>
            <person name="Qin Q.L."/>
            <person name="Xie B.B."/>
            <person name="Yu Y."/>
            <person name="Shu Y.L."/>
            <person name="Rong J.C."/>
            <person name="Zhang Y.J."/>
            <person name="Zhao D.L."/>
            <person name="Chen X.L."/>
            <person name="Zhang X.Y."/>
            <person name="Chen B."/>
            <person name="Zhou B.C."/>
            <person name="Zhang Y.Z."/>
        </authorList>
    </citation>
    <scope>NUCLEOTIDE SEQUENCE [LARGE SCALE GENOMIC DNA]</scope>
    <source>
        <strain evidence="16">LMG 21857</strain>
    </source>
</reference>
<evidence type="ECO:0000256" key="8">
    <source>
        <dbReference type="ARBA" id="ARBA00022898"/>
    </source>
</evidence>
<dbReference type="Pfam" id="PF14821">
    <property type="entry name" value="Thr_synth_N"/>
    <property type="match status" value="1"/>
</dbReference>
<dbReference type="STRING" id="1129793.GPLA_2995"/>
<name>K6ZYT3_9ALTE</name>
<dbReference type="InterPro" id="IPR036052">
    <property type="entry name" value="TrpB-like_PALP_sf"/>
</dbReference>
<evidence type="ECO:0000259" key="13">
    <source>
        <dbReference type="Pfam" id="PF00291"/>
    </source>
</evidence>
<dbReference type="EMBL" id="BAER01000075">
    <property type="protein sequence ID" value="GAC33888.1"/>
    <property type="molecule type" value="Genomic_DNA"/>
</dbReference>
<comment type="pathway">
    <text evidence="2">Amino-acid biosynthesis; L-threonine biosynthesis; L-threonine from L-aspartate: step 5/5.</text>
</comment>
<evidence type="ECO:0000256" key="11">
    <source>
        <dbReference type="NCBIfam" id="TIGR00260"/>
    </source>
</evidence>
<evidence type="ECO:0000256" key="10">
    <source>
        <dbReference type="ARBA" id="ARBA00049144"/>
    </source>
</evidence>
<accession>K6ZYT3</accession>
<evidence type="ECO:0000256" key="3">
    <source>
        <dbReference type="ARBA" id="ARBA00005517"/>
    </source>
</evidence>
<evidence type="ECO:0000256" key="1">
    <source>
        <dbReference type="ARBA" id="ARBA00001933"/>
    </source>
</evidence>
<evidence type="ECO:0000256" key="5">
    <source>
        <dbReference type="ARBA" id="ARBA00018679"/>
    </source>
</evidence>
<evidence type="ECO:0000256" key="4">
    <source>
        <dbReference type="ARBA" id="ARBA00013028"/>
    </source>
</evidence>
<dbReference type="PROSITE" id="PS00165">
    <property type="entry name" value="DEHYDRATASE_SER_THR"/>
    <property type="match status" value="1"/>
</dbReference>
<organism evidence="15 16">
    <name type="scientific">Paraglaciecola polaris LMG 21857</name>
    <dbReference type="NCBI Taxonomy" id="1129793"/>
    <lineage>
        <taxon>Bacteria</taxon>
        <taxon>Pseudomonadati</taxon>
        <taxon>Pseudomonadota</taxon>
        <taxon>Gammaproteobacteria</taxon>
        <taxon>Alteromonadales</taxon>
        <taxon>Alteromonadaceae</taxon>
        <taxon>Paraglaciecola</taxon>
    </lineage>
</organism>
<dbReference type="RefSeq" id="WP_007105655.1">
    <property type="nucleotide sequence ID" value="NZ_BAER01000075.1"/>
</dbReference>
<dbReference type="UniPathway" id="UPA00050">
    <property type="reaction ID" value="UER00065"/>
</dbReference>
<dbReference type="GO" id="GO:0004795">
    <property type="term" value="F:threonine synthase activity"/>
    <property type="evidence" value="ECO:0007669"/>
    <property type="project" value="UniProtKB-UniRule"/>
</dbReference>
<dbReference type="GO" id="GO:0030170">
    <property type="term" value="F:pyridoxal phosphate binding"/>
    <property type="evidence" value="ECO:0007669"/>
    <property type="project" value="InterPro"/>
</dbReference>
<proteinExistence type="inferred from homology"/>
<evidence type="ECO:0000256" key="2">
    <source>
        <dbReference type="ARBA" id="ARBA00004979"/>
    </source>
</evidence>
<dbReference type="OrthoDB" id="9763107at2"/>
<dbReference type="GO" id="GO:0009088">
    <property type="term" value="P:threonine biosynthetic process"/>
    <property type="evidence" value="ECO:0007669"/>
    <property type="project" value="UniProtKB-UniRule"/>
</dbReference>
<evidence type="ECO:0000313" key="15">
    <source>
        <dbReference type="EMBL" id="GAC33888.1"/>
    </source>
</evidence>
<feature type="modified residue" description="N6-(pyridoxal phosphate)lysine" evidence="12">
    <location>
        <position position="105"/>
    </location>
</feature>
<dbReference type="InterPro" id="IPR029144">
    <property type="entry name" value="Thr_synth_N"/>
</dbReference>
<keyword evidence="8 12" id="KW-0663">Pyridoxal phosphate</keyword>
<dbReference type="InterPro" id="IPR037158">
    <property type="entry name" value="Thr_synth_N_sf"/>
</dbReference>
<protein>
    <recommendedName>
        <fullName evidence="5 11">Threonine synthase</fullName>
        <ecNumber evidence="4 11">4.2.3.1</ecNumber>
    </recommendedName>
</protein>
<comment type="cofactor">
    <cofactor evidence="1 12">
        <name>pyridoxal 5'-phosphate</name>
        <dbReference type="ChEBI" id="CHEBI:597326"/>
    </cofactor>
</comment>
<keyword evidence="6" id="KW-0028">Amino-acid biosynthesis</keyword>
<dbReference type="InterPro" id="IPR051166">
    <property type="entry name" value="Threonine_Synthase"/>
</dbReference>
<dbReference type="NCBIfam" id="TIGR00260">
    <property type="entry name" value="thrC"/>
    <property type="match status" value="1"/>
</dbReference>
<dbReference type="AlphaFoldDB" id="K6ZYT3"/>
<dbReference type="InterPro" id="IPR004450">
    <property type="entry name" value="Thr_synthase-like"/>
</dbReference>
<sequence length="427" mass="46868">MELVNLKDPSDKVTFAEAVKKGLGKNQGLYFPTTLPTFDDIDSILDMPFVARSVEILSQLIGDEIPRDRLQGIVERAFAFDAPLVKVTDNVYSLELFHGPTLAFKDFGGRFMAQCLTELAAGEKITILTATSGDTGAAVAHAFHGLENINVVILFPKGKISPLQEKLFTTLGDNIHTVSIEDDFDACQQMVKSAFDDAEVREGLHLNSANSINISRLVAQVCYYFEAVSQLSKEQREDLVISVPSGNFGNLTAGMIAKTMGLPVKHFVAATNLNDTVPRYLKTGEWDPKDTVATMSNAMDVSQPNNWPRIEAIIELGYLPRDVLSGDTVDEDYTQVAMRQLAQLGYISEPHAAIAYKALIRHMEEGQTGIFLGTAHPAKFRETVENVLGQPISLPQPLVDCSTKESFAVDLPSDYEALKQHLFTLLG</sequence>
<keyword evidence="7" id="KW-0791">Threonine biosynthesis</keyword>
<dbReference type="InterPro" id="IPR001926">
    <property type="entry name" value="TrpB-like_PALP"/>
</dbReference>
<dbReference type="Gene3D" id="3.40.50.1100">
    <property type="match status" value="2"/>
</dbReference>
<evidence type="ECO:0000256" key="9">
    <source>
        <dbReference type="ARBA" id="ARBA00023239"/>
    </source>
</evidence>
<evidence type="ECO:0000259" key="14">
    <source>
        <dbReference type="Pfam" id="PF14821"/>
    </source>
</evidence>
<feature type="domain" description="Threonine synthase N-terminal" evidence="14">
    <location>
        <begin position="10"/>
        <end position="78"/>
    </location>
</feature>
<dbReference type="SUPFAM" id="SSF53686">
    <property type="entry name" value="Tryptophan synthase beta subunit-like PLP-dependent enzymes"/>
    <property type="match status" value="1"/>
</dbReference>
<dbReference type="InterPro" id="IPR000634">
    <property type="entry name" value="Ser/Thr_deHydtase_PyrdxlP-BS"/>
</dbReference>
<dbReference type="Pfam" id="PF00291">
    <property type="entry name" value="PALP"/>
    <property type="match status" value="1"/>
</dbReference>
<evidence type="ECO:0000256" key="12">
    <source>
        <dbReference type="PIRSR" id="PIRSR604450-51"/>
    </source>
</evidence>
<evidence type="ECO:0000313" key="16">
    <source>
        <dbReference type="Proteomes" id="UP000006322"/>
    </source>
</evidence>
<keyword evidence="9 15" id="KW-0456">Lyase</keyword>
<comment type="similarity">
    <text evidence="3">Belongs to the threonine synthase family.</text>
</comment>
<evidence type="ECO:0000256" key="7">
    <source>
        <dbReference type="ARBA" id="ARBA00022697"/>
    </source>
</evidence>